<dbReference type="PANTHER" id="PTHR11558:SF11">
    <property type="entry name" value="SPERMIDINE SYNTHASE"/>
    <property type="match status" value="1"/>
</dbReference>
<evidence type="ECO:0000256" key="2">
    <source>
        <dbReference type="ARBA" id="ARBA00022679"/>
    </source>
</evidence>
<feature type="binding site" evidence="4">
    <location>
        <position position="106"/>
    </location>
    <ligand>
        <name>S-methyl-5'-thioadenosine</name>
        <dbReference type="ChEBI" id="CHEBI:17509"/>
    </ligand>
</feature>
<organism evidence="7 8">
    <name type="scientific">Sporosarcina psychrophila</name>
    <name type="common">Bacillus psychrophilus</name>
    <dbReference type="NCBI Taxonomy" id="1476"/>
    <lineage>
        <taxon>Bacteria</taxon>
        <taxon>Bacillati</taxon>
        <taxon>Bacillota</taxon>
        <taxon>Bacilli</taxon>
        <taxon>Bacillales</taxon>
        <taxon>Caryophanaceae</taxon>
        <taxon>Sporosarcina</taxon>
    </lineage>
</organism>
<evidence type="ECO:0000259" key="6">
    <source>
        <dbReference type="PROSITE" id="PS51006"/>
    </source>
</evidence>
<feature type="binding site" evidence="4">
    <location>
        <position position="162"/>
    </location>
    <ligand>
        <name>S-methyl-5'-thioadenosine</name>
        <dbReference type="ChEBI" id="CHEBI:17509"/>
    </ligand>
</feature>
<feature type="active site" description="Proton acceptor" evidence="4 5">
    <location>
        <position position="155"/>
    </location>
</feature>
<dbReference type="PROSITE" id="PS51006">
    <property type="entry name" value="PABS_2"/>
    <property type="match status" value="1"/>
</dbReference>
<dbReference type="AlphaFoldDB" id="A0A921KEI7"/>
<comment type="subunit">
    <text evidence="4">Homodimer or homotetramer.</text>
</comment>
<dbReference type="NCBIfam" id="NF002010">
    <property type="entry name" value="PRK00811.1"/>
    <property type="match status" value="1"/>
</dbReference>
<sequence>MNLWYTENHSPNVRFSLKVEEHLYTGKSAFQKIDILQTSEFGRILTLDGLVMLTEKDEFIYHEMITHVAMATNPKIKKVLVIGAGDGGTIRELTKYPTIEVIDMVEIDELVVDVCKEYLPQTASKLDDPRVTLYFEDGLKFIRRIESDYDLVIVDSTDPFGPGEGLFTKEFYGNCYKALKEDGILVNQHESPFYAEDALGMRKAHQKIVGFFPVCKVYQFHMPTYPSGHWLFGFASKKFDPIQDLNATAWNELELKTKYYNTDIHVGSFALPNYVKEQLKDVE</sequence>
<dbReference type="CDD" id="cd02440">
    <property type="entry name" value="AdoMet_MTases"/>
    <property type="match status" value="1"/>
</dbReference>
<protein>
    <recommendedName>
        <fullName evidence="4">Polyamine aminopropyltransferase</fullName>
    </recommendedName>
    <alternativeName>
        <fullName evidence="4">Putrescine aminopropyltransferase</fullName>
        <shortName evidence="4">PAPT</shortName>
    </alternativeName>
    <alternativeName>
        <fullName evidence="4">Spermidine synthase</fullName>
        <shortName evidence="4">SPDS</shortName>
        <shortName evidence="4">SPDSY</shortName>
        <ecNumber evidence="4">2.5.1.16</ecNumber>
    </alternativeName>
</protein>
<comment type="similarity">
    <text evidence="1 4">Belongs to the spermidine/spermine synthase family.</text>
</comment>
<dbReference type="NCBIfam" id="TIGR00417">
    <property type="entry name" value="speE"/>
    <property type="match status" value="1"/>
</dbReference>
<keyword evidence="3 4" id="KW-0620">Polyamine biosynthesis</keyword>
<feature type="binding site" evidence="4">
    <location>
        <position position="31"/>
    </location>
    <ligand>
        <name>S-methyl-5'-thioadenosine</name>
        <dbReference type="ChEBI" id="CHEBI:17509"/>
    </ligand>
</feature>
<comment type="catalytic activity">
    <reaction evidence="4">
        <text>S-adenosyl 3-(methylsulfanyl)propylamine + putrescine = S-methyl-5'-thioadenosine + spermidine + H(+)</text>
        <dbReference type="Rhea" id="RHEA:12721"/>
        <dbReference type="ChEBI" id="CHEBI:15378"/>
        <dbReference type="ChEBI" id="CHEBI:17509"/>
        <dbReference type="ChEBI" id="CHEBI:57443"/>
        <dbReference type="ChEBI" id="CHEBI:57834"/>
        <dbReference type="ChEBI" id="CHEBI:326268"/>
        <dbReference type="EC" id="2.5.1.16"/>
    </reaction>
</comment>
<dbReference type="HAMAP" id="MF_00198">
    <property type="entry name" value="Spermidine_synth"/>
    <property type="match status" value="1"/>
</dbReference>
<dbReference type="InterPro" id="IPR029063">
    <property type="entry name" value="SAM-dependent_MTases_sf"/>
</dbReference>
<dbReference type="Gene3D" id="3.40.50.150">
    <property type="entry name" value="Vaccinia Virus protein VP39"/>
    <property type="match status" value="1"/>
</dbReference>
<dbReference type="InterPro" id="IPR037163">
    <property type="entry name" value="Spermidine_synt_N_sf"/>
</dbReference>
<comment type="function">
    <text evidence="4">Catalyzes the irreversible transfer of a propylamine group from the amino donor S-adenosylmethioninamine (decarboxy-AdoMet) to putrescine (1,4-diaminobutane) to yield spermidine.</text>
</comment>
<evidence type="ECO:0000256" key="3">
    <source>
        <dbReference type="ARBA" id="ARBA00023115"/>
    </source>
</evidence>
<keyword evidence="2 4" id="KW-0808">Transferase</keyword>
<dbReference type="EC" id="2.5.1.16" evidence="4"/>
<dbReference type="Pfam" id="PF17284">
    <property type="entry name" value="Spermine_synt_N"/>
    <property type="match status" value="1"/>
</dbReference>
<keyword evidence="4" id="KW-0745">Spermidine biosynthesis</keyword>
<dbReference type="GO" id="GO:0008295">
    <property type="term" value="P:spermidine biosynthetic process"/>
    <property type="evidence" value="ECO:0007669"/>
    <property type="project" value="UniProtKB-UniRule"/>
</dbReference>
<reference evidence="7" key="2">
    <citation type="submission" date="2021-09" db="EMBL/GenBank/DDBJ databases">
        <authorList>
            <person name="Gilroy R."/>
        </authorList>
    </citation>
    <scope>NUCLEOTIDE SEQUENCE</scope>
    <source>
        <strain evidence="7">CHK171-7178</strain>
    </source>
</reference>
<dbReference type="GO" id="GO:0004766">
    <property type="term" value="F:spermidine synthase activity"/>
    <property type="evidence" value="ECO:0007669"/>
    <property type="project" value="UniProtKB-UniRule"/>
</dbReference>
<dbReference type="InterPro" id="IPR001045">
    <property type="entry name" value="Spermi_synthase"/>
</dbReference>
<comment type="pathway">
    <text evidence="4">Amine and polyamine biosynthesis; spermidine biosynthesis; spermidine from putrescine: step 1/1.</text>
</comment>
<name>A0A921KEI7_SPOPS</name>
<gene>
    <name evidence="4 7" type="primary">speE</name>
    <name evidence="7" type="ORF">K8V56_09795</name>
</gene>
<feature type="binding site" evidence="4">
    <location>
        <begin position="155"/>
        <end position="158"/>
    </location>
    <ligand>
        <name>spermidine</name>
        <dbReference type="ChEBI" id="CHEBI:57834"/>
    </ligand>
</feature>
<feature type="binding site" evidence="4">
    <location>
        <position position="86"/>
    </location>
    <ligand>
        <name>spermidine</name>
        <dbReference type="ChEBI" id="CHEBI:57834"/>
    </ligand>
</feature>
<dbReference type="EMBL" id="DYWT01000164">
    <property type="protein sequence ID" value="HJF32054.1"/>
    <property type="molecule type" value="Genomic_DNA"/>
</dbReference>
<dbReference type="Pfam" id="PF01564">
    <property type="entry name" value="Spermine_synth"/>
    <property type="match status" value="1"/>
</dbReference>
<evidence type="ECO:0000256" key="1">
    <source>
        <dbReference type="ARBA" id="ARBA00007867"/>
    </source>
</evidence>
<evidence type="ECO:0000256" key="5">
    <source>
        <dbReference type="PROSITE-ProRule" id="PRU00354"/>
    </source>
</evidence>
<dbReference type="SUPFAM" id="SSF53335">
    <property type="entry name" value="S-adenosyl-L-methionine-dependent methyltransferases"/>
    <property type="match status" value="1"/>
</dbReference>
<evidence type="ECO:0000313" key="7">
    <source>
        <dbReference type="EMBL" id="HJF32054.1"/>
    </source>
</evidence>
<dbReference type="Gene3D" id="2.30.140.10">
    <property type="entry name" value="Spermidine synthase, tetramerisation domain"/>
    <property type="match status" value="1"/>
</dbReference>
<evidence type="ECO:0000256" key="4">
    <source>
        <dbReference type="HAMAP-Rule" id="MF_00198"/>
    </source>
</evidence>
<dbReference type="PANTHER" id="PTHR11558">
    <property type="entry name" value="SPERMIDINE/SPERMINE SYNTHASE"/>
    <property type="match status" value="1"/>
</dbReference>
<proteinExistence type="inferred from homology"/>
<evidence type="ECO:0000313" key="8">
    <source>
        <dbReference type="Proteomes" id="UP000698173"/>
    </source>
</evidence>
<feature type="domain" description="PABS" evidence="6">
    <location>
        <begin position="2"/>
        <end position="237"/>
    </location>
</feature>
<dbReference type="GO" id="GO:0005829">
    <property type="term" value="C:cytosol"/>
    <property type="evidence" value="ECO:0007669"/>
    <property type="project" value="TreeGrafter"/>
</dbReference>
<dbReference type="InterPro" id="IPR030374">
    <property type="entry name" value="PABS"/>
</dbReference>
<reference evidence="7" key="1">
    <citation type="journal article" date="2021" name="PeerJ">
        <title>Extensive microbial diversity within the chicken gut microbiome revealed by metagenomics and culture.</title>
        <authorList>
            <person name="Gilroy R."/>
            <person name="Ravi A."/>
            <person name="Getino M."/>
            <person name="Pursley I."/>
            <person name="Horton D.L."/>
            <person name="Alikhan N.F."/>
            <person name="Baker D."/>
            <person name="Gharbi K."/>
            <person name="Hall N."/>
            <person name="Watson M."/>
            <person name="Adriaenssens E.M."/>
            <person name="Foster-Nyarko E."/>
            <person name="Jarju S."/>
            <person name="Secka A."/>
            <person name="Antonio M."/>
            <person name="Oren A."/>
            <person name="Chaudhuri R.R."/>
            <person name="La Ragione R."/>
            <person name="Hildebrand F."/>
            <person name="Pallen M.J."/>
        </authorList>
    </citation>
    <scope>NUCLEOTIDE SEQUENCE</scope>
    <source>
        <strain evidence="7">CHK171-7178</strain>
    </source>
</reference>
<dbReference type="Proteomes" id="UP000698173">
    <property type="component" value="Unassembled WGS sequence"/>
</dbReference>
<feature type="binding site" evidence="4">
    <location>
        <begin position="137"/>
        <end position="138"/>
    </location>
    <ligand>
        <name>S-methyl-5'-thioadenosine</name>
        <dbReference type="ChEBI" id="CHEBI:17509"/>
    </ligand>
</feature>
<dbReference type="InterPro" id="IPR035246">
    <property type="entry name" value="Spermidine_synt_N"/>
</dbReference>
<comment type="caution">
    <text evidence="7">The sequence shown here is derived from an EMBL/GenBank/DDBJ whole genome shotgun (WGS) entry which is preliminary data.</text>
</comment>
<feature type="binding site" evidence="4">
    <location>
        <position position="62"/>
    </location>
    <ligand>
        <name>spermidine</name>
        <dbReference type="ChEBI" id="CHEBI:57834"/>
    </ligand>
</feature>
<accession>A0A921KEI7</accession>